<evidence type="ECO:0000313" key="2">
    <source>
        <dbReference type="EMBL" id="CAI6352469.1"/>
    </source>
</evidence>
<evidence type="ECO:0000256" key="1">
    <source>
        <dbReference type="SAM" id="MobiDB-lite"/>
    </source>
</evidence>
<protein>
    <submittedName>
        <fullName evidence="2">Uncharacterized protein</fullName>
    </submittedName>
</protein>
<dbReference type="AlphaFoldDB" id="A0AAV0W9E0"/>
<feature type="compositionally biased region" description="Basic and acidic residues" evidence="1">
    <location>
        <begin position="39"/>
        <end position="51"/>
    </location>
</feature>
<dbReference type="EMBL" id="CARXXK010000002">
    <property type="protein sequence ID" value="CAI6352469.1"/>
    <property type="molecule type" value="Genomic_DNA"/>
</dbReference>
<organism evidence="2 3">
    <name type="scientific">Macrosiphum euphorbiae</name>
    <name type="common">potato aphid</name>
    <dbReference type="NCBI Taxonomy" id="13131"/>
    <lineage>
        <taxon>Eukaryota</taxon>
        <taxon>Metazoa</taxon>
        <taxon>Ecdysozoa</taxon>
        <taxon>Arthropoda</taxon>
        <taxon>Hexapoda</taxon>
        <taxon>Insecta</taxon>
        <taxon>Pterygota</taxon>
        <taxon>Neoptera</taxon>
        <taxon>Paraneoptera</taxon>
        <taxon>Hemiptera</taxon>
        <taxon>Sternorrhyncha</taxon>
        <taxon>Aphidomorpha</taxon>
        <taxon>Aphidoidea</taxon>
        <taxon>Aphididae</taxon>
        <taxon>Macrosiphini</taxon>
        <taxon>Macrosiphum</taxon>
    </lineage>
</organism>
<comment type="caution">
    <text evidence="2">The sequence shown here is derived from an EMBL/GenBank/DDBJ whole genome shotgun (WGS) entry which is preliminary data.</text>
</comment>
<name>A0AAV0W9E0_9HEMI</name>
<feature type="region of interest" description="Disordered" evidence="1">
    <location>
        <begin position="39"/>
        <end position="83"/>
    </location>
</feature>
<gene>
    <name evidence="2" type="ORF">MEUPH1_LOCUS8708</name>
</gene>
<keyword evidence="3" id="KW-1185">Reference proteome</keyword>
<proteinExistence type="predicted"/>
<reference evidence="2 3" key="1">
    <citation type="submission" date="2023-01" db="EMBL/GenBank/DDBJ databases">
        <authorList>
            <person name="Whitehead M."/>
        </authorList>
    </citation>
    <scope>NUCLEOTIDE SEQUENCE [LARGE SCALE GENOMIC DNA]</scope>
</reference>
<accession>A0AAV0W9E0</accession>
<sequence>MNFLRAASCLTKNTMPCSPDGLISSSTLNCCMLRSAAADTDRNDRLPRNRTSDSLSSRPQCLPARPAGQSHSYPAPTGTHVDPSEQLCRFASQALYR</sequence>
<evidence type="ECO:0000313" key="3">
    <source>
        <dbReference type="Proteomes" id="UP001160148"/>
    </source>
</evidence>
<dbReference type="Proteomes" id="UP001160148">
    <property type="component" value="Unassembled WGS sequence"/>
</dbReference>